<comment type="caution">
    <text evidence="2">The sequence shown here is derived from an EMBL/GenBank/DDBJ whole genome shotgun (WGS) entry which is preliminary data.</text>
</comment>
<dbReference type="RefSeq" id="WP_067698007.1">
    <property type="nucleotide sequence ID" value="NZ_LLZH01000281.1"/>
</dbReference>
<accession>A0A101JM23</accession>
<dbReference type="EMBL" id="LLZH01000281">
    <property type="protein sequence ID" value="KUL29296.1"/>
    <property type="molecule type" value="Genomic_DNA"/>
</dbReference>
<gene>
    <name evidence="2" type="ORF">ADL15_29525</name>
</gene>
<evidence type="ECO:0000313" key="2">
    <source>
        <dbReference type="EMBL" id="KUL29296.1"/>
    </source>
</evidence>
<feature type="region of interest" description="Disordered" evidence="1">
    <location>
        <begin position="1"/>
        <end position="78"/>
    </location>
</feature>
<protein>
    <submittedName>
        <fullName evidence="2">Uncharacterized protein</fullName>
    </submittedName>
</protein>
<evidence type="ECO:0000256" key="1">
    <source>
        <dbReference type="SAM" id="MobiDB-lite"/>
    </source>
</evidence>
<reference evidence="2 3" key="1">
    <citation type="submission" date="2015-10" db="EMBL/GenBank/DDBJ databases">
        <authorList>
            <person name="Gilbert D.G."/>
        </authorList>
    </citation>
    <scope>NUCLEOTIDE SEQUENCE [LARGE SCALE GENOMIC DNA]</scope>
    <source>
        <strain evidence="2 3">NRRL B-16712</strain>
    </source>
</reference>
<organism evidence="2 3">
    <name type="scientific">Actinoplanes awajinensis subsp. mycoplanecinus</name>
    <dbReference type="NCBI Taxonomy" id="135947"/>
    <lineage>
        <taxon>Bacteria</taxon>
        <taxon>Bacillati</taxon>
        <taxon>Actinomycetota</taxon>
        <taxon>Actinomycetes</taxon>
        <taxon>Micromonosporales</taxon>
        <taxon>Micromonosporaceae</taxon>
        <taxon>Actinoplanes</taxon>
    </lineage>
</organism>
<dbReference type="Proteomes" id="UP000053244">
    <property type="component" value="Unassembled WGS sequence"/>
</dbReference>
<proteinExistence type="predicted"/>
<feature type="compositionally biased region" description="Basic and acidic residues" evidence="1">
    <location>
        <begin position="54"/>
        <end position="78"/>
    </location>
</feature>
<evidence type="ECO:0000313" key="3">
    <source>
        <dbReference type="Proteomes" id="UP000053244"/>
    </source>
</evidence>
<sequence>MSDLEPESFAEFVTSDGPGSADVDEQPVGPLPADKEPQGPQDVQEPPATDDELEARPGSESDVVERGTEDEPDEENYR</sequence>
<dbReference type="AlphaFoldDB" id="A0A101JM23"/>
<keyword evidence="3" id="KW-1185">Reference proteome</keyword>
<name>A0A101JM23_9ACTN</name>
<dbReference type="OrthoDB" id="3298248at2"/>